<sequence>METPLMHEYRADVIECIHSGHIVIVNDQGLVKAWAGDPKHIAFTRSSAKPIQAIPAVRGGIMEHYSLTEKELAVMVSSHRGEPEHQSVLKALMQKTGIHESSLVCGKSYPLDENSREDLLRHGGEKRKIHHNCAGKHLGMLAYSKMRGIPLEGYDSLGHPVQQEVLAVMSGLSGMPRENLITGIDGCGLPVFALPLHLLAAVYMKLACPDLIRDESIRDAVRKITGAMNRHPHLVGGKGRVDTLLLQDENIVAKGGFKGIFGLALKKERLGIVFKVLDGSEEEWAYITASILEQIGYSNKRLIESLREAYSSDLYNDSGQKVGSVKTVFTLDKTTTTV</sequence>
<dbReference type="PANTHER" id="PTHR42110">
    <property type="entry name" value="L-ASPARAGINASE, PUTATIVE (AFU_ORTHOLOGUE AFUA_3G11890)-RELATED"/>
    <property type="match status" value="1"/>
</dbReference>
<dbReference type="Proteomes" id="UP000565468">
    <property type="component" value="Unassembled WGS sequence"/>
</dbReference>
<gene>
    <name evidence="1" type="ORF">HII30_16115</name>
</gene>
<proteinExistence type="predicted"/>
<evidence type="ECO:0000313" key="2">
    <source>
        <dbReference type="Proteomes" id="UP000565468"/>
    </source>
</evidence>
<dbReference type="Pfam" id="PF06089">
    <property type="entry name" value="Asparaginase_II"/>
    <property type="match status" value="1"/>
</dbReference>
<protein>
    <submittedName>
        <fullName evidence="1">Asparaginase</fullName>
    </submittedName>
</protein>
<dbReference type="EMBL" id="JABBPN010000016">
    <property type="protein sequence ID" value="NMO97291.1"/>
    <property type="molecule type" value="Genomic_DNA"/>
</dbReference>
<name>A0A848MAR5_PAELE</name>
<comment type="caution">
    <text evidence="1">The sequence shown here is derived from an EMBL/GenBank/DDBJ whole genome shotgun (WGS) entry which is preliminary data.</text>
</comment>
<evidence type="ECO:0000313" key="1">
    <source>
        <dbReference type="EMBL" id="NMO97291.1"/>
    </source>
</evidence>
<dbReference type="RefSeq" id="WP_169506072.1">
    <property type="nucleotide sequence ID" value="NZ_JABBPN010000016.1"/>
</dbReference>
<dbReference type="AlphaFoldDB" id="A0A848MAR5"/>
<dbReference type="InterPro" id="IPR010349">
    <property type="entry name" value="Asparaginase_II"/>
</dbReference>
<organism evidence="1 2">
    <name type="scientific">Paenibacillus lemnae</name>
    <dbReference type="NCBI Taxonomy" id="1330551"/>
    <lineage>
        <taxon>Bacteria</taxon>
        <taxon>Bacillati</taxon>
        <taxon>Bacillota</taxon>
        <taxon>Bacilli</taxon>
        <taxon>Bacillales</taxon>
        <taxon>Paenibacillaceae</taxon>
        <taxon>Paenibacillus</taxon>
    </lineage>
</organism>
<accession>A0A848MAR5</accession>
<keyword evidence="2" id="KW-1185">Reference proteome</keyword>
<reference evidence="1 2" key="1">
    <citation type="submission" date="2020-04" db="EMBL/GenBank/DDBJ databases">
        <title>Paenibacillus algicola sp. nov., a novel marine bacterium producing alginate lyase.</title>
        <authorList>
            <person name="Huang H."/>
        </authorList>
    </citation>
    <scope>NUCLEOTIDE SEQUENCE [LARGE SCALE GENOMIC DNA]</scope>
    <source>
        <strain evidence="1 2">L7-75</strain>
    </source>
</reference>
<dbReference type="PANTHER" id="PTHR42110:SF1">
    <property type="entry name" value="L-ASPARAGINASE, PUTATIVE (AFU_ORTHOLOGUE AFUA_3G11890)-RELATED"/>
    <property type="match status" value="1"/>
</dbReference>